<name>A0ABV1CHK9_9FIRM</name>
<dbReference type="RefSeq" id="WP_173768343.1">
    <property type="nucleotide sequence ID" value="NZ_JAOQJM010000032.1"/>
</dbReference>
<feature type="transmembrane region" description="Helical" evidence="1">
    <location>
        <begin position="65"/>
        <end position="86"/>
    </location>
</feature>
<feature type="transmembrane region" description="Helical" evidence="1">
    <location>
        <begin position="32"/>
        <end position="53"/>
    </location>
</feature>
<evidence type="ECO:0000313" key="2">
    <source>
        <dbReference type="EMBL" id="MEQ2411873.1"/>
    </source>
</evidence>
<reference evidence="2 3" key="1">
    <citation type="submission" date="2024-04" db="EMBL/GenBank/DDBJ databases">
        <title>Human intestinal bacterial collection.</title>
        <authorList>
            <person name="Pauvert C."/>
            <person name="Hitch T.C.A."/>
            <person name="Clavel T."/>
        </authorList>
    </citation>
    <scope>NUCLEOTIDE SEQUENCE [LARGE SCALE GENOMIC DNA]</scope>
    <source>
        <strain evidence="2 3">CLA-AA-H161</strain>
    </source>
</reference>
<feature type="transmembrane region" description="Helical" evidence="1">
    <location>
        <begin position="125"/>
        <end position="146"/>
    </location>
</feature>
<dbReference type="Proteomes" id="UP001470752">
    <property type="component" value="Unassembled WGS sequence"/>
</dbReference>
<organism evidence="2 3">
    <name type="scientific">Blautia acetigignens</name>
    <dbReference type="NCBI Taxonomy" id="2981783"/>
    <lineage>
        <taxon>Bacteria</taxon>
        <taxon>Bacillati</taxon>
        <taxon>Bacillota</taxon>
        <taxon>Clostridia</taxon>
        <taxon>Lachnospirales</taxon>
        <taxon>Lachnospiraceae</taxon>
        <taxon>Blautia</taxon>
    </lineage>
</organism>
<evidence type="ECO:0000313" key="3">
    <source>
        <dbReference type="Proteomes" id="UP001470752"/>
    </source>
</evidence>
<dbReference type="EMBL" id="JBBNFW010000090">
    <property type="protein sequence ID" value="MEQ2411873.1"/>
    <property type="molecule type" value="Genomic_DNA"/>
</dbReference>
<keyword evidence="1" id="KW-0812">Transmembrane</keyword>
<gene>
    <name evidence="2" type="ORF">AAAX94_02255</name>
</gene>
<keyword evidence="1" id="KW-1133">Transmembrane helix</keyword>
<evidence type="ECO:0000256" key="1">
    <source>
        <dbReference type="SAM" id="Phobius"/>
    </source>
</evidence>
<protein>
    <submittedName>
        <fullName evidence="2">Uncharacterized protein</fullName>
    </submittedName>
</protein>
<keyword evidence="1" id="KW-0472">Membrane</keyword>
<proteinExistence type="predicted"/>
<sequence>MKLTYWIKMIFLVLSWLILFNGLEESSIDEATFFTSLLIYTGAIVFDLIFLCIETYAENNITTEGVYRGSLVLAVVNSILVIFEFIGAMRGIEIIADEKNKLVMKITDGGITRVFSVLNSFKFKVSFFMLLIVGLGVLSIIPGLLLTRIKRKYQENNQS</sequence>
<accession>A0ABV1CHK9</accession>
<comment type="caution">
    <text evidence="2">The sequence shown here is derived from an EMBL/GenBank/DDBJ whole genome shotgun (WGS) entry which is preliminary data.</text>
</comment>
<keyword evidence="3" id="KW-1185">Reference proteome</keyword>